<evidence type="ECO:0000256" key="18">
    <source>
        <dbReference type="SAM" id="MobiDB-lite"/>
    </source>
</evidence>
<dbReference type="PANTHER" id="PTHR12271:SF49">
    <property type="entry name" value="TERMINAL URIDYLYLTRANSFERASE 4"/>
    <property type="match status" value="1"/>
</dbReference>
<feature type="compositionally biased region" description="Polar residues" evidence="18">
    <location>
        <begin position="1448"/>
        <end position="1459"/>
    </location>
</feature>
<dbReference type="InterPro" id="IPR036875">
    <property type="entry name" value="Znf_CCHC_sf"/>
</dbReference>
<dbReference type="GO" id="GO:0010586">
    <property type="term" value="P:miRNA metabolic process"/>
    <property type="evidence" value="ECO:0007669"/>
    <property type="project" value="UniProtKB-ARBA"/>
</dbReference>
<dbReference type="CDD" id="cd05402">
    <property type="entry name" value="NT_PAP_TUTase"/>
    <property type="match status" value="2"/>
</dbReference>
<evidence type="ECO:0000256" key="14">
    <source>
        <dbReference type="ARBA" id="ARBA00022842"/>
    </source>
</evidence>
<feature type="region of interest" description="Disordered" evidence="18">
    <location>
        <begin position="1408"/>
        <end position="1489"/>
    </location>
</feature>
<keyword evidence="15" id="KW-0464">Manganese</keyword>
<feature type="region of interest" description="Disordered" evidence="18">
    <location>
        <begin position="1323"/>
        <end position="1355"/>
    </location>
</feature>
<feature type="compositionally biased region" description="Low complexity" evidence="18">
    <location>
        <begin position="1460"/>
        <end position="1477"/>
    </location>
</feature>
<keyword evidence="12 17" id="KW-0863">Zinc-finger</keyword>
<feature type="compositionally biased region" description="Basic and acidic residues" evidence="18">
    <location>
        <begin position="1"/>
        <end position="25"/>
    </location>
</feature>
<comment type="cofactor">
    <cofactor evidence="2">
        <name>Mg(2+)</name>
        <dbReference type="ChEBI" id="CHEBI:18420"/>
    </cofactor>
</comment>
<dbReference type="GO" id="GO:0005634">
    <property type="term" value="C:nucleus"/>
    <property type="evidence" value="ECO:0007669"/>
    <property type="project" value="UniProtKB-ARBA"/>
</dbReference>
<dbReference type="Pfam" id="PF22600">
    <property type="entry name" value="MTPAP-like_central"/>
    <property type="match status" value="1"/>
</dbReference>
<dbReference type="SUPFAM" id="SSF81301">
    <property type="entry name" value="Nucleotidyltransferase"/>
    <property type="match status" value="2"/>
</dbReference>
<feature type="compositionally biased region" description="Basic and acidic residues" evidence="18">
    <location>
        <begin position="594"/>
        <end position="615"/>
    </location>
</feature>
<feature type="domain" description="CCHC-type" evidence="19">
    <location>
        <begin position="1306"/>
        <end position="1321"/>
    </location>
</feature>
<reference evidence="20" key="1">
    <citation type="submission" date="2020-03" db="EMBL/GenBank/DDBJ databases">
        <title>Studies in the Genomics of Life Span.</title>
        <authorList>
            <person name="Glass D."/>
        </authorList>
    </citation>
    <scope>NUCLEOTIDE SEQUENCE</scope>
    <source>
        <strain evidence="20">SUZIE</strain>
        <tissue evidence="20">Muscle</tissue>
    </source>
</reference>
<dbReference type="GO" id="GO:0008270">
    <property type="term" value="F:zinc ion binding"/>
    <property type="evidence" value="ECO:0007669"/>
    <property type="project" value="UniProtKB-KW"/>
</dbReference>
<keyword evidence="14" id="KW-0460">Magnesium</keyword>
<feature type="region of interest" description="Disordered" evidence="18">
    <location>
        <begin position="219"/>
        <end position="288"/>
    </location>
</feature>
<feature type="compositionally biased region" description="Polar residues" evidence="18">
    <location>
        <begin position="123"/>
        <end position="134"/>
    </location>
</feature>
<dbReference type="PANTHER" id="PTHR12271">
    <property type="entry name" value="POLY A POLYMERASE CID PAP -RELATED"/>
    <property type="match status" value="1"/>
</dbReference>
<dbReference type="SUPFAM" id="SSF57756">
    <property type="entry name" value="Retrovirus zinc finger-like domains"/>
    <property type="match status" value="2"/>
</dbReference>
<protein>
    <recommendedName>
        <fullName evidence="5">RNA uridylyltransferase</fullName>
        <ecNumber evidence="5">2.7.7.52</ecNumber>
    </recommendedName>
</protein>
<feature type="region of interest" description="Disordered" evidence="18">
    <location>
        <begin position="807"/>
        <end position="830"/>
    </location>
</feature>
<keyword evidence="6" id="KW-0963">Cytoplasm</keyword>
<keyword evidence="10" id="KW-0479">Metal-binding</keyword>
<evidence type="ECO:0000256" key="8">
    <source>
        <dbReference type="ARBA" id="ARBA00022679"/>
    </source>
</evidence>
<evidence type="ECO:0000256" key="4">
    <source>
        <dbReference type="ARBA" id="ARBA00008593"/>
    </source>
</evidence>
<dbReference type="EC" id="2.7.7.52" evidence="5"/>
<feature type="domain" description="CCHC-type" evidence="19">
    <location>
        <begin position="926"/>
        <end position="941"/>
    </location>
</feature>
<gene>
    <name evidence="20" type="ORF">SUZIE_174675</name>
</gene>
<dbReference type="InterPro" id="IPR001878">
    <property type="entry name" value="Znf_CCHC"/>
</dbReference>
<feature type="compositionally biased region" description="Basic and acidic residues" evidence="18">
    <location>
        <begin position="250"/>
        <end position="264"/>
    </location>
</feature>
<comment type="caution">
    <text evidence="20">The sequence shown here is derived from an EMBL/GenBank/DDBJ whole genome shotgun (WGS) entry which is preliminary data.</text>
</comment>
<dbReference type="FunFam" id="3.30.460.10:FF:000005">
    <property type="entry name" value="terminal uridylyltransferase 4 isoform X1"/>
    <property type="match status" value="1"/>
</dbReference>
<dbReference type="SUPFAM" id="SSF81631">
    <property type="entry name" value="PAP/OAS1 substrate-binding domain"/>
    <property type="match status" value="2"/>
</dbReference>
<dbReference type="GO" id="GO:0031123">
    <property type="term" value="P:RNA 3'-end processing"/>
    <property type="evidence" value="ECO:0007669"/>
    <property type="project" value="TreeGrafter"/>
</dbReference>
<dbReference type="GO" id="GO:0003676">
    <property type="term" value="F:nucleic acid binding"/>
    <property type="evidence" value="ECO:0007669"/>
    <property type="project" value="InterPro"/>
</dbReference>
<dbReference type="InterPro" id="IPR002058">
    <property type="entry name" value="PAP_assoc"/>
</dbReference>
<dbReference type="Pfam" id="PF03828">
    <property type="entry name" value="PAP_assoc"/>
    <property type="match status" value="2"/>
</dbReference>
<dbReference type="Gene3D" id="1.10.1410.10">
    <property type="match status" value="2"/>
</dbReference>
<organism evidence="20 21">
    <name type="scientific">Sciurus carolinensis</name>
    <name type="common">Eastern gray squirrel</name>
    <dbReference type="NCBI Taxonomy" id="30640"/>
    <lineage>
        <taxon>Eukaryota</taxon>
        <taxon>Metazoa</taxon>
        <taxon>Chordata</taxon>
        <taxon>Craniata</taxon>
        <taxon>Vertebrata</taxon>
        <taxon>Euteleostomi</taxon>
        <taxon>Mammalia</taxon>
        <taxon>Eutheria</taxon>
        <taxon>Euarchontoglires</taxon>
        <taxon>Glires</taxon>
        <taxon>Rodentia</taxon>
        <taxon>Sciuromorpha</taxon>
        <taxon>Sciuridae</taxon>
        <taxon>Sciurinae</taxon>
        <taxon>Sciurini</taxon>
        <taxon>Sciurus</taxon>
    </lineage>
</organism>
<evidence type="ECO:0000256" key="12">
    <source>
        <dbReference type="ARBA" id="ARBA00022771"/>
    </source>
</evidence>
<dbReference type="Proteomes" id="UP001166674">
    <property type="component" value="Unassembled WGS sequence"/>
</dbReference>
<evidence type="ECO:0000256" key="16">
    <source>
        <dbReference type="ARBA" id="ARBA00049105"/>
    </source>
</evidence>
<evidence type="ECO:0000256" key="1">
    <source>
        <dbReference type="ARBA" id="ARBA00001936"/>
    </source>
</evidence>
<evidence type="ECO:0000256" key="15">
    <source>
        <dbReference type="ARBA" id="ARBA00023211"/>
    </source>
</evidence>
<dbReference type="Pfam" id="PF00098">
    <property type="entry name" value="zf-CCHC"/>
    <property type="match status" value="2"/>
</dbReference>
<dbReference type="FunFam" id="1.10.1410.10:FF:000002">
    <property type="entry name" value="terminal uridylyltransferase 4 isoform X1"/>
    <property type="match status" value="1"/>
</dbReference>
<keyword evidence="8" id="KW-0808">Transferase</keyword>
<evidence type="ECO:0000256" key="7">
    <source>
        <dbReference type="ARBA" id="ARBA00022553"/>
    </source>
</evidence>
<comment type="cofactor">
    <cofactor evidence="1">
        <name>Mn(2+)</name>
        <dbReference type="ChEBI" id="CHEBI:29035"/>
    </cofactor>
</comment>
<keyword evidence="21" id="KW-1185">Reference proteome</keyword>
<dbReference type="FunFam" id="3.30.460.10:FF:000013">
    <property type="entry name" value="terminal uridylyltransferase 4 isoform X1"/>
    <property type="match status" value="1"/>
</dbReference>
<feature type="domain" description="CCHC-type" evidence="19">
    <location>
        <begin position="1365"/>
        <end position="1381"/>
    </location>
</feature>
<dbReference type="FunFam" id="1.10.1410.10:FF:000004">
    <property type="entry name" value="terminal uridylyltransferase 4 isoform X2"/>
    <property type="match status" value="1"/>
</dbReference>
<evidence type="ECO:0000256" key="3">
    <source>
        <dbReference type="ARBA" id="ARBA00004496"/>
    </source>
</evidence>
<feature type="region of interest" description="Disordered" evidence="18">
    <location>
        <begin position="1"/>
        <end position="63"/>
    </location>
</feature>
<evidence type="ECO:0000256" key="2">
    <source>
        <dbReference type="ARBA" id="ARBA00001946"/>
    </source>
</evidence>
<dbReference type="GO" id="GO:0001556">
    <property type="term" value="P:oocyte maturation"/>
    <property type="evidence" value="ECO:0007669"/>
    <property type="project" value="UniProtKB-ARBA"/>
</dbReference>
<evidence type="ECO:0000256" key="9">
    <source>
        <dbReference type="ARBA" id="ARBA00022695"/>
    </source>
</evidence>
<feature type="compositionally biased region" description="Low complexity" evidence="18">
    <location>
        <begin position="1408"/>
        <end position="1433"/>
    </location>
</feature>
<sequence>MEEPKTSKSENHEPKKNVICEENKAVKAITNQTLKARNDKSTKEIGTSSPNRNSSKKNKQNDMCIEKTEVKSCKINAASVPGPKDLGLVLRDQSHCKAKKQPNLSLKAEKVPNLQTKAEKSPKSPNLPVNTEKSPCSPAAEAEKALSSQRKTEKAPSSQMKPEKGLSTPAEPEKVTSLLLKESIKQSELQQTGKKNLTSFVSVDKVNIEALQREKCALENLPRSQKQQMQTDNAGDSDDSASGIEDVSDDLSKVKSDESNKENSSEMDYLENATVIDESTLTPEQRLGLKQAEERLERDHIFRLEKRSPEYTNCRYLCKLCLIHIENIQGAHKHIKEKRHKKNILEKQEESELRSLPPPSPAHLAALSIAVVELAKEQGITDDDLRVRQEIVEEMSKVITTFLPECSLRLYGSSLTRFALKSSDVNIDIKFPPKMNHPDLLIQVLGILKNNVLYVDVESDFHAKVPVVVCKDQKSGLLCRVSAGNDMACLTTDLLAALGKMEPVFIPLVLAFRYWAKLCYIDSQTDGGIPSYCFALMVMFFLQQRKPPLLPCLLGSWIEGFDPKRMDDFQLKGIVEEKFVKWEYNSSSATEKNSIAEENKAKADQPKDDTKKTETDNQSNAMKEKHGKSPLTLETPNQVSLGQLWLELLKFYTLDFALEEYVICVRIQDILTRENKNWPKRRIAIEDPFSVKRNVARSLNSQLVYEYVVERFRAAYRYFACPQRKGGNKTTVDFKKKEKGKVSNKKPVKSDNVATNCCSLLGESTEKINTERGQPDKHDEMEGTSQRCIINNDSLLVNELDLANHEQESSSLSVDANQGSDLEPKSVKKQNDLAPSETCLKKELSQCNCIGLPDPDESVGTDCRSNIEAESSHQIMCTDISATSCNCKATEVASDLNDDDNLPSQELHYVFDKFILTSGKPPTIVCSICKKDGHSKNDCPEDFRKIDLKPLPPMTNRFREILDLVCKRCFDELSPPFSEQHNREQILIGLEKFIQKEYDEKARLCLFGSSKNGFGFRDSDLDICMTLEGHENAEKLNCKEIIENLAKILKRHPGLRNILPITTAKVPIVKFEHRRSGLEGDISLYNTLAQHNTRMLATYAAIDPRVQYLGYTMKVFAKRCDIGDASRGSLSSYAYILMVLYFLQQRKPPVIPVLQEIFDGKQIPQRMVDGWNAFFFDKTEELKKRLPSLGKNTESLGELWLGLLRFYTEEFDFKEYVISIRQKKLLTTFEKQWTSKCIAIEDPFDLNHNLGAGVSRKMTNFIMKAFINGRKLFGTPFYPLIGREAEYFFDSRVLTDGELAPNDRCCRVCGKIGHYMKDCPKRKRLKKKDSEEEKEGNEEEKDSRDLLDPRDLHDTRDFRDPRDLRCFICGDAGHVRRECPEVKLARQRNSSVAAAQLVRNLVNAQQVAGSAQQQGDQSIRTRQSSECSDSPSYSPQPQPFPQNSSQPAAITQSPTQPGSQPKLGPPQQGAQPPHQVQMPMYNFPQSPPAQYSPMHNMGLLPMHPLQIPAPSWPIHGPVIHSAPGSAPSNMGLNDPSIIFAQPAARPVAIPSSSHDGHWPRTVAPNSLVNNGAVGNSEPGFRGLNPPIPWEHAPRPHFPLVPASWPYGLHQNFMHQGNARFQPNKPFYTQGIIAYRLDNKLGWGFFLEQGSQ</sequence>
<evidence type="ECO:0000313" key="20">
    <source>
        <dbReference type="EMBL" id="MBZ3883779.1"/>
    </source>
</evidence>
<keyword evidence="9 20" id="KW-0548">Nucleotidyltransferase</keyword>
<dbReference type="PROSITE" id="PS50158">
    <property type="entry name" value="ZF_CCHC"/>
    <property type="match status" value="3"/>
</dbReference>
<evidence type="ECO:0000259" key="19">
    <source>
        <dbReference type="PROSITE" id="PS50158"/>
    </source>
</evidence>
<keyword evidence="7" id="KW-0597">Phosphoprotein</keyword>
<comment type="subcellular location">
    <subcellularLocation>
        <location evidence="3">Cytoplasm</location>
    </subcellularLocation>
</comment>
<dbReference type="EMBL" id="JAATJV010389895">
    <property type="protein sequence ID" value="MBZ3883779.1"/>
    <property type="molecule type" value="Genomic_DNA"/>
</dbReference>
<dbReference type="Gene3D" id="4.10.60.10">
    <property type="entry name" value="Zinc finger, CCHC-type"/>
    <property type="match status" value="1"/>
</dbReference>
<evidence type="ECO:0000313" key="21">
    <source>
        <dbReference type="Proteomes" id="UP001166674"/>
    </source>
</evidence>
<comment type="similarity">
    <text evidence="4">Belongs to the DNA polymerase type-B-like family.</text>
</comment>
<feature type="compositionally biased region" description="Polar residues" evidence="18">
    <location>
        <begin position="222"/>
        <end position="233"/>
    </location>
</feature>
<evidence type="ECO:0000256" key="10">
    <source>
        <dbReference type="ARBA" id="ARBA00022723"/>
    </source>
</evidence>
<evidence type="ECO:0000256" key="13">
    <source>
        <dbReference type="ARBA" id="ARBA00022833"/>
    </source>
</evidence>
<dbReference type="GO" id="GO:0005829">
    <property type="term" value="C:cytosol"/>
    <property type="evidence" value="ECO:0007669"/>
    <property type="project" value="UniProtKB-ARBA"/>
</dbReference>
<accession>A0AA41N5I1</accession>
<evidence type="ECO:0000256" key="11">
    <source>
        <dbReference type="ARBA" id="ARBA00022737"/>
    </source>
</evidence>
<feature type="compositionally biased region" description="Basic and acidic residues" evidence="18">
    <location>
        <begin position="1341"/>
        <end position="1355"/>
    </location>
</feature>
<feature type="region of interest" description="Disordered" evidence="18">
    <location>
        <begin position="76"/>
        <end position="179"/>
    </location>
</feature>
<evidence type="ECO:0000256" key="17">
    <source>
        <dbReference type="PROSITE-ProRule" id="PRU00047"/>
    </source>
</evidence>
<dbReference type="InterPro" id="IPR054708">
    <property type="entry name" value="MTPAP-like_central"/>
</dbReference>
<name>A0AA41N5I1_SCICA</name>
<dbReference type="GO" id="GO:1990074">
    <property type="term" value="P:polyuridylation-dependent mRNA catabolic process"/>
    <property type="evidence" value="ECO:0007669"/>
    <property type="project" value="UniProtKB-ARBA"/>
</dbReference>
<keyword evidence="11" id="KW-0677">Repeat</keyword>
<dbReference type="Pfam" id="PF19088">
    <property type="entry name" value="TUTase"/>
    <property type="match status" value="1"/>
</dbReference>
<keyword evidence="13" id="KW-0862">Zinc</keyword>
<dbReference type="SMART" id="SM00343">
    <property type="entry name" value="ZnF_C2HC"/>
    <property type="match status" value="3"/>
</dbReference>
<dbReference type="InterPro" id="IPR043519">
    <property type="entry name" value="NT_sf"/>
</dbReference>
<evidence type="ECO:0000256" key="6">
    <source>
        <dbReference type="ARBA" id="ARBA00022490"/>
    </source>
</evidence>
<dbReference type="Gene3D" id="3.30.460.10">
    <property type="entry name" value="Beta Polymerase, domain 2"/>
    <property type="match status" value="2"/>
</dbReference>
<dbReference type="GO" id="GO:0050265">
    <property type="term" value="F:RNA uridylyltransferase activity"/>
    <property type="evidence" value="ECO:0007669"/>
    <property type="project" value="UniProtKB-EC"/>
</dbReference>
<dbReference type="InterPro" id="IPR045100">
    <property type="entry name" value="TUT4/7_NTP_transf"/>
</dbReference>
<comment type="catalytic activity">
    <reaction evidence="16">
        <text>RNA(n) + UTP = RNA(n)-3'-uridine ribonucleotide + diphosphate</text>
        <dbReference type="Rhea" id="RHEA:14785"/>
        <dbReference type="Rhea" id="RHEA-COMP:14527"/>
        <dbReference type="Rhea" id="RHEA-COMP:17348"/>
        <dbReference type="ChEBI" id="CHEBI:33019"/>
        <dbReference type="ChEBI" id="CHEBI:46398"/>
        <dbReference type="ChEBI" id="CHEBI:140395"/>
        <dbReference type="ChEBI" id="CHEBI:173116"/>
        <dbReference type="EC" id="2.7.7.52"/>
    </reaction>
</comment>
<feature type="compositionally biased region" description="Polar residues" evidence="18">
    <location>
        <begin position="809"/>
        <end position="820"/>
    </location>
</feature>
<evidence type="ECO:0000256" key="5">
    <source>
        <dbReference type="ARBA" id="ARBA00012472"/>
    </source>
</evidence>
<feature type="region of interest" description="Disordered" evidence="18">
    <location>
        <begin position="593"/>
        <end position="634"/>
    </location>
</feature>
<proteinExistence type="inferred from homology"/>